<name>A0ABU4RS47_9HYPH</name>
<proteinExistence type="predicted"/>
<organism evidence="7 8">
    <name type="scientific">Terrihabitans rhizophilus</name>
    <dbReference type="NCBI Taxonomy" id="3092662"/>
    <lineage>
        <taxon>Bacteria</taxon>
        <taxon>Pseudomonadati</taxon>
        <taxon>Pseudomonadota</taxon>
        <taxon>Alphaproteobacteria</taxon>
        <taxon>Hyphomicrobiales</taxon>
        <taxon>Terrihabitans</taxon>
    </lineage>
</organism>
<dbReference type="InterPro" id="IPR050833">
    <property type="entry name" value="Poly_Biosynth_Transport"/>
</dbReference>
<dbReference type="PANTHER" id="PTHR30250:SF11">
    <property type="entry name" value="O-ANTIGEN TRANSPORTER-RELATED"/>
    <property type="match status" value="1"/>
</dbReference>
<dbReference type="RefSeq" id="WP_319844627.1">
    <property type="nucleotide sequence ID" value="NZ_JAXAFJ010000005.1"/>
</dbReference>
<feature type="transmembrane region" description="Helical" evidence="6">
    <location>
        <begin position="106"/>
        <end position="127"/>
    </location>
</feature>
<evidence type="ECO:0000256" key="6">
    <source>
        <dbReference type="SAM" id="Phobius"/>
    </source>
</evidence>
<evidence type="ECO:0000256" key="2">
    <source>
        <dbReference type="ARBA" id="ARBA00022475"/>
    </source>
</evidence>
<keyword evidence="3 6" id="KW-0812">Transmembrane</keyword>
<evidence type="ECO:0000256" key="5">
    <source>
        <dbReference type="ARBA" id="ARBA00023136"/>
    </source>
</evidence>
<keyword evidence="2" id="KW-1003">Cell membrane</keyword>
<evidence type="ECO:0000256" key="3">
    <source>
        <dbReference type="ARBA" id="ARBA00022692"/>
    </source>
</evidence>
<dbReference type="Proteomes" id="UP001274321">
    <property type="component" value="Unassembled WGS sequence"/>
</dbReference>
<sequence length="440" mass="46998">MGQPDHTRTVTGARLRALFSGDGHLAVARRMASTTFLLRAGNAGLALVLQVLLARWMGAHQYGLYAYAWVWVLLGGGLAGVGLSAAAQRLIPEYKDRGQDGHLLGFARGGAALAILISAMVSLAAAFLVERHAGPELRLPLLLACACIPVFVAIDFQEGIARAHHWAGLAYVPAYLAQPLLILLVASGLAAAGWMLDAAVLLGLSFASLLLCWLVQWILLRGRLRSRGVVRSFEPAAWLSMAWPLLLMNGFYLLLTYVDVLVMERFVPASEIARYFAAAKLMSVMSFIMFAVQAASAARFAEYHVQGDRERLSAFARTCRRWTLWPSLAVALGLLAAGWPLLWLFGPDFTSAFYLLPLIAAGLLARAAAGPVEPLLAMAGQQKAAAAIAALALLLNLVMNLLLVPRYGAGGAVVATSLTLALQSGALVALVRRRLGIALV</sequence>
<feature type="transmembrane region" description="Helical" evidence="6">
    <location>
        <begin position="139"/>
        <end position="156"/>
    </location>
</feature>
<gene>
    <name evidence="7" type="ORF">SCD90_10520</name>
</gene>
<reference evidence="7 8" key="1">
    <citation type="submission" date="2023-11" db="EMBL/GenBank/DDBJ databases">
        <authorList>
            <person name="Bao R."/>
        </authorList>
    </citation>
    <scope>NUCLEOTIDE SEQUENCE [LARGE SCALE GENOMIC DNA]</scope>
    <source>
        <strain evidence="7 8">PJ23</strain>
    </source>
</reference>
<dbReference type="InterPro" id="IPR002797">
    <property type="entry name" value="Polysacc_synth"/>
</dbReference>
<feature type="transmembrane region" description="Helical" evidence="6">
    <location>
        <begin position="275"/>
        <end position="301"/>
    </location>
</feature>
<keyword evidence="4 6" id="KW-1133">Transmembrane helix</keyword>
<feature type="transmembrane region" description="Helical" evidence="6">
    <location>
        <begin position="168"/>
        <end position="192"/>
    </location>
</feature>
<comment type="caution">
    <text evidence="7">The sequence shown here is derived from an EMBL/GenBank/DDBJ whole genome shotgun (WGS) entry which is preliminary data.</text>
</comment>
<evidence type="ECO:0000313" key="8">
    <source>
        <dbReference type="Proteomes" id="UP001274321"/>
    </source>
</evidence>
<feature type="transmembrane region" description="Helical" evidence="6">
    <location>
        <begin position="322"/>
        <end position="346"/>
    </location>
</feature>
<feature type="transmembrane region" description="Helical" evidence="6">
    <location>
        <begin position="409"/>
        <end position="431"/>
    </location>
</feature>
<dbReference type="Pfam" id="PF01943">
    <property type="entry name" value="Polysacc_synt"/>
    <property type="match status" value="1"/>
</dbReference>
<keyword evidence="8" id="KW-1185">Reference proteome</keyword>
<feature type="transmembrane region" description="Helical" evidence="6">
    <location>
        <begin position="64"/>
        <end position="86"/>
    </location>
</feature>
<evidence type="ECO:0000256" key="4">
    <source>
        <dbReference type="ARBA" id="ARBA00022989"/>
    </source>
</evidence>
<protein>
    <submittedName>
        <fullName evidence="7">Lipopolysaccharide biosynthesis protein</fullName>
    </submittedName>
</protein>
<dbReference type="EMBL" id="JAXAFJ010000005">
    <property type="protein sequence ID" value="MDX6806500.1"/>
    <property type="molecule type" value="Genomic_DNA"/>
</dbReference>
<comment type="subcellular location">
    <subcellularLocation>
        <location evidence="1">Cell membrane</location>
        <topology evidence="1">Multi-pass membrane protein</topology>
    </subcellularLocation>
</comment>
<dbReference type="PANTHER" id="PTHR30250">
    <property type="entry name" value="PST FAMILY PREDICTED COLANIC ACID TRANSPORTER"/>
    <property type="match status" value="1"/>
</dbReference>
<keyword evidence="5 6" id="KW-0472">Membrane</keyword>
<evidence type="ECO:0000256" key="1">
    <source>
        <dbReference type="ARBA" id="ARBA00004651"/>
    </source>
</evidence>
<evidence type="ECO:0000313" key="7">
    <source>
        <dbReference type="EMBL" id="MDX6806500.1"/>
    </source>
</evidence>
<feature type="transmembrane region" description="Helical" evidence="6">
    <location>
        <begin position="352"/>
        <end position="372"/>
    </location>
</feature>
<feature type="transmembrane region" description="Helical" evidence="6">
    <location>
        <begin position="384"/>
        <end position="403"/>
    </location>
</feature>
<feature type="transmembrane region" description="Helical" evidence="6">
    <location>
        <begin position="36"/>
        <end position="58"/>
    </location>
</feature>
<accession>A0ABU4RS47</accession>
<feature type="transmembrane region" description="Helical" evidence="6">
    <location>
        <begin position="232"/>
        <end position="255"/>
    </location>
</feature>
<feature type="transmembrane region" description="Helical" evidence="6">
    <location>
        <begin position="198"/>
        <end position="220"/>
    </location>
</feature>